<evidence type="ECO:0000313" key="2">
    <source>
        <dbReference type="EMBL" id="SER25681.1"/>
    </source>
</evidence>
<dbReference type="InterPro" id="IPR046532">
    <property type="entry name" value="DUF6597"/>
</dbReference>
<dbReference type="Pfam" id="PF20240">
    <property type="entry name" value="DUF6597"/>
    <property type="match status" value="1"/>
</dbReference>
<organism evidence="2 3">
    <name type="scientific">Pedobacter rhizosphaerae</name>
    <dbReference type="NCBI Taxonomy" id="390241"/>
    <lineage>
        <taxon>Bacteria</taxon>
        <taxon>Pseudomonadati</taxon>
        <taxon>Bacteroidota</taxon>
        <taxon>Sphingobacteriia</taxon>
        <taxon>Sphingobacteriales</taxon>
        <taxon>Sphingobacteriaceae</taxon>
        <taxon>Pedobacter</taxon>
    </lineage>
</organism>
<feature type="domain" description="HTH araC/xylS-type" evidence="1">
    <location>
        <begin position="160"/>
        <end position="261"/>
    </location>
</feature>
<sequence>MHLSEHQPSDILKPLIKCYRLIDFDFQTDQPIPAKAYSPPPEHCLQFFPTPTQIDYLHNKQQIKPKNALIFGQHTVVNYRTVYKKFLSLQIVFQPGAISKLFKFPASLITNQALDAELVLGREVEAINDQLYHAKNHQQMIDIAESYLIAKTRLLQPELNRVDISARQMLNSNGIYTLDNFISKSCLCQKQFNRYFLHSVGISPKAFLRIVRFDEAYRLKNIHPKLSWFKLAIDCSYYDYQHLVKDCKDFTGYTPQEFFTIGSPERILGTEEVY</sequence>
<evidence type="ECO:0000313" key="3">
    <source>
        <dbReference type="Proteomes" id="UP000199572"/>
    </source>
</evidence>
<reference evidence="2 3" key="1">
    <citation type="submission" date="2016-10" db="EMBL/GenBank/DDBJ databases">
        <authorList>
            <person name="de Groot N.N."/>
        </authorList>
    </citation>
    <scope>NUCLEOTIDE SEQUENCE [LARGE SCALE GENOMIC DNA]</scope>
    <source>
        <strain evidence="2 3">DSM 18610</strain>
    </source>
</reference>
<gene>
    <name evidence="2" type="ORF">SAMN04488023_10685</name>
</gene>
<dbReference type="Gene3D" id="1.10.10.60">
    <property type="entry name" value="Homeodomain-like"/>
    <property type="match status" value="1"/>
</dbReference>
<accession>A0A1H9MQ14</accession>
<dbReference type="AlphaFoldDB" id="A0A1H9MQ14"/>
<dbReference type="InterPro" id="IPR018060">
    <property type="entry name" value="HTH_AraC"/>
</dbReference>
<dbReference type="EMBL" id="FOGG01000006">
    <property type="protein sequence ID" value="SER25681.1"/>
    <property type="molecule type" value="Genomic_DNA"/>
</dbReference>
<keyword evidence="3" id="KW-1185">Reference proteome</keyword>
<dbReference type="PROSITE" id="PS01124">
    <property type="entry name" value="HTH_ARAC_FAMILY_2"/>
    <property type="match status" value="1"/>
</dbReference>
<protein>
    <submittedName>
        <fullName evidence="2">Transcriptional regulator, AraC family</fullName>
    </submittedName>
</protein>
<name>A0A1H9MQ14_9SPHI</name>
<dbReference type="Proteomes" id="UP000199572">
    <property type="component" value="Unassembled WGS sequence"/>
</dbReference>
<dbReference type="GO" id="GO:0003700">
    <property type="term" value="F:DNA-binding transcription factor activity"/>
    <property type="evidence" value="ECO:0007669"/>
    <property type="project" value="InterPro"/>
</dbReference>
<dbReference type="RefSeq" id="WP_090882731.1">
    <property type="nucleotide sequence ID" value="NZ_FOGG01000006.1"/>
</dbReference>
<dbReference type="OrthoDB" id="323290at2"/>
<dbReference type="GO" id="GO:0043565">
    <property type="term" value="F:sequence-specific DNA binding"/>
    <property type="evidence" value="ECO:0007669"/>
    <property type="project" value="InterPro"/>
</dbReference>
<evidence type="ECO:0000259" key="1">
    <source>
        <dbReference type="PROSITE" id="PS01124"/>
    </source>
</evidence>
<proteinExistence type="predicted"/>
<dbReference type="STRING" id="390241.SAMN04488023_10685"/>
<dbReference type="Pfam" id="PF12833">
    <property type="entry name" value="HTH_18"/>
    <property type="match status" value="1"/>
</dbReference>